<dbReference type="STRING" id="37653.A0A0L8HZ71"/>
<accession>A0A0L8HZ71</accession>
<organism evidence="1">
    <name type="scientific">Octopus bimaculoides</name>
    <name type="common">California two-spotted octopus</name>
    <dbReference type="NCBI Taxonomy" id="37653"/>
    <lineage>
        <taxon>Eukaryota</taxon>
        <taxon>Metazoa</taxon>
        <taxon>Spiralia</taxon>
        <taxon>Lophotrochozoa</taxon>
        <taxon>Mollusca</taxon>
        <taxon>Cephalopoda</taxon>
        <taxon>Coleoidea</taxon>
        <taxon>Octopodiformes</taxon>
        <taxon>Octopoda</taxon>
        <taxon>Incirrata</taxon>
        <taxon>Octopodidae</taxon>
        <taxon>Octopus</taxon>
    </lineage>
</organism>
<name>A0A0L8HZ71_OCTBM</name>
<sequence>MPPKKYKIEDECRAFNEEWIHKYFFNSSKNKLMCLLCQERTVMLKCNKPFSDGELIKQCMMDCASVVCLEMKGKFKNISLLRRTVMQRIEIISEEMTQQLRDASKDFACYSLAVDESTNIQDTAQLQIFVRGVDENFHITKELLSLESMKNTTTSQDLYECVVNAIEKSALSWDRLTSITTNGAWALHGNFAARSFSIFGSTYICEWSFSCMKINKSKNRSMVSDTNLKSFCQTLKEL</sequence>
<protein>
    <submittedName>
        <fullName evidence="1">Uncharacterized protein</fullName>
    </submittedName>
</protein>
<reference evidence="1" key="1">
    <citation type="submission" date="2015-07" db="EMBL/GenBank/DDBJ databases">
        <title>MeaNS - Measles Nucleotide Surveillance Program.</title>
        <authorList>
            <person name="Tran T."/>
            <person name="Druce J."/>
        </authorList>
    </citation>
    <scope>NUCLEOTIDE SEQUENCE</scope>
    <source>
        <strain evidence="1">UCB-OBI-ISO-001</strain>
        <tissue evidence="1">Gonad</tissue>
    </source>
</reference>
<dbReference type="OrthoDB" id="6145562at2759"/>
<evidence type="ECO:0000313" key="1">
    <source>
        <dbReference type="EMBL" id="KOF94507.1"/>
    </source>
</evidence>
<dbReference type="PANTHER" id="PTHR45913:SF5">
    <property type="entry name" value="GENERAL TRANSCRIPTION FACTOR II-I REPEAT DOMAIN-CONTAINING PROTEIN 2A-LIKE PROTEIN"/>
    <property type="match status" value="1"/>
</dbReference>
<dbReference type="PANTHER" id="PTHR45913">
    <property type="entry name" value="EPM2A-INTERACTING PROTEIN 1"/>
    <property type="match status" value="1"/>
</dbReference>
<dbReference type="EMBL" id="KQ416949">
    <property type="protein sequence ID" value="KOF94507.1"/>
    <property type="molecule type" value="Genomic_DNA"/>
</dbReference>
<dbReference type="AlphaFoldDB" id="A0A0L8HZ71"/>
<gene>
    <name evidence="1" type="ORF">OCBIM_22001615mg</name>
</gene>
<proteinExistence type="predicted"/>